<organism evidence="4 5">
    <name type="scientific">Clostridium tetani</name>
    <dbReference type="NCBI Taxonomy" id="1513"/>
    <lineage>
        <taxon>Bacteria</taxon>
        <taxon>Bacillati</taxon>
        <taxon>Bacillota</taxon>
        <taxon>Clostridia</taxon>
        <taxon>Eubacteriales</taxon>
        <taxon>Clostridiaceae</taxon>
        <taxon>Clostridium</taxon>
    </lineage>
</organism>
<evidence type="ECO:0000313" key="4">
    <source>
        <dbReference type="EMBL" id="RXI54574.1"/>
    </source>
</evidence>
<gene>
    <name evidence="4" type="ORF">DP131_09900</name>
</gene>
<dbReference type="CDD" id="cd10944">
    <property type="entry name" value="CE4_SmPgdA_like"/>
    <property type="match status" value="1"/>
</dbReference>
<evidence type="ECO:0000259" key="3">
    <source>
        <dbReference type="PROSITE" id="PS51677"/>
    </source>
</evidence>
<feature type="domain" description="NodB homology" evidence="3">
    <location>
        <begin position="136"/>
        <end position="323"/>
    </location>
</feature>
<keyword evidence="1" id="KW-0175">Coiled coil</keyword>
<dbReference type="InterPro" id="IPR002509">
    <property type="entry name" value="NODB_dom"/>
</dbReference>
<evidence type="ECO:0000256" key="2">
    <source>
        <dbReference type="SAM" id="MobiDB-lite"/>
    </source>
</evidence>
<dbReference type="InterPro" id="IPR011330">
    <property type="entry name" value="Glyco_hydro/deAcase_b/a-brl"/>
</dbReference>
<dbReference type="EMBL" id="QMAU01000040">
    <property type="protein sequence ID" value="RXI54574.1"/>
    <property type="molecule type" value="Genomic_DNA"/>
</dbReference>
<evidence type="ECO:0000256" key="1">
    <source>
        <dbReference type="SAM" id="Coils"/>
    </source>
</evidence>
<dbReference type="Pfam" id="PF01522">
    <property type="entry name" value="Polysacc_deac_1"/>
    <property type="match status" value="1"/>
</dbReference>
<reference evidence="4 5" key="1">
    <citation type="submission" date="2018-06" db="EMBL/GenBank/DDBJ databases">
        <title>Genome conservation of Clostridium tetani.</title>
        <authorList>
            <person name="Bruggemann H."/>
            <person name="Popoff M.R."/>
        </authorList>
    </citation>
    <scope>NUCLEOTIDE SEQUENCE [LARGE SCALE GENOMIC DNA]</scope>
    <source>
        <strain evidence="4 5">63.05</strain>
    </source>
</reference>
<feature type="coiled-coil region" evidence="1">
    <location>
        <begin position="68"/>
        <end position="100"/>
    </location>
</feature>
<evidence type="ECO:0000313" key="5">
    <source>
        <dbReference type="Proteomes" id="UP000290273"/>
    </source>
</evidence>
<accession>A0ABY0EN26</accession>
<name>A0ABY0EN26_CLOTA</name>
<proteinExistence type="predicted"/>
<dbReference type="PROSITE" id="PS51677">
    <property type="entry name" value="NODB"/>
    <property type="match status" value="1"/>
</dbReference>
<dbReference type="RefSeq" id="WP_023437594.1">
    <property type="nucleotide sequence ID" value="NZ_CASHSW010000022.1"/>
</dbReference>
<dbReference type="SUPFAM" id="SSF88713">
    <property type="entry name" value="Glycoside hydrolase/deacetylase"/>
    <property type="match status" value="1"/>
</dbReference>
<dbReference type="Proteomes" id="UP000290273">
    <property type="component" value="Unassembled WGS sequence"/>
</dbReference>
<sequence>MKQDKDYGRNLYSENRRKSRKNRIKRRRRTAFLLAILLIFASGMWIKNSIDKKKILSHNEKTQEETIVDKKKNNDEKLEKEEKKEEIKVEKKENISENDKKVDKGIIVGQDGLKRNENNTIVMTVDEVWKNEDKKKIAFLTFDDGPSEYTPQILDILKKYNIKSTFFVLGTSVDSYSQYLKREVEEGHAIGNHTYNHNIKYFGNYTPQSFVQDVKKCDDSIRRVLGQDFKTNLVRFPGGSFNHKSYENELLKAGFKHIDWNIENGDARRLNVPKEELLNNVKRDMANHNHLVILMHDSATKKTTVESLPELIEHLKSQGFEFGIISQNN</sequence>
<dbReference type="Gene3D" id="3.20.20.370">
    <property type="entry name" value="Glycoside hydrolase/deacetylase"/>
    <property type="match status" value="1"/>
</dbReference>
<dbReference type="PANTHER" id="PTHR10587:SF125">
    <property type="entry name" value="POLYSACCHARIDE DEACETYLASE YHEN-RELATED"/>
    <property type="match status" value="1"/>
</dbReference>
<dbReference type="PANTHER" id="PTHR10587">
    <property type="entry name" value="GLYCOSYL TRANSFERASE-RELATED"/>
    <property type="match status" value="1"/>
</dbReference>
<comment type="caution">
    <text evidence="4">The sequence shown here is derived from an EMBL/GenBank/DDBJ whole genome shotgun (WGS) entry which is preliminary data.</text>
</comment>
<feature type="region of interest" description="Disordered" evidence="2">
    <location>
        <begin position="1"/>
        <end position="23"/>
    </location>
</feature>
<protein>
    <submittedName>
        <fullName evidence="4">Polysaccharide deacetylase</fullName>
    </submittedName>
</protein>
<dbReference type="InterPro" id="IPR050248">
    <property type="entry name" value="Polysacc_deacetylase_ArnD"/>
</dbReference>